<evidence type="ECO:0000256" key="1">
    <source>
        <dbReference type="SAM" id="SignalP"/>
    </source>
</evidence>
<organism evidence="2 3">
    <name type="scientific">Oesophagostomum dentatum</name>
    <name type="common">Nodular worm</name>
    <dbReference type="NCBI Taxonomy" id="61180"/>
    <lineage>
        <taxon>Eukaryota</taxon>
        <taxon>Metazoa</taxon>
        <taxon>Ecdysozoa</taxon>
        <taxon>Nematoda</taxon>
        <taxon>Chromadorea</taxon>
        <taxon>Rhabditida</taxon>
        <taxon>Rhabditina</taxon>
        <taxon>Rhabditomorpha</taxon>
        <taxon>Strongyloidea</taxon>
        <taxon>Strongylidae</taxon>
        <taxon>Oesophagostomum</taxon>
    </lineage>
</organism>
<protein>
    <submittedName>
        <fullName evidence="2">Neuropeptide-like protein 31 family protein</fullName>
    </submittedName>
</protein>
<dbReference type="GO" id="GO:0007218">
    <property type="term" value="P:neuropeptide signaling pathway"/>
    <property type="evidence" value="ECO:0007669"/>
    <property type="project" value="UniProtKB-KW"/>
</dbReference>
<keyword evidence="1" id="KW-0732">Signal</keyword>
<evidence type="ECO:0000313" key="3">
    <source>
        <dbReference type="Proteomes" id="UP000053660"/>
    </source>
</evidence>
<feature type="chain" id="PRO_5002081685" evidence="1">
    <location>
        <begin position="20"/>
        <end position="82"/>
    </location>
</feature>
<gene>
    <name evidence="2" type="ORF">OESDEN_12815</name>
</gene>
<dbReference type="Proteomes" id="UP000053660">
    <property type="component" value="Unassembled WGS sequence"/>
</dbReference>
<keyword evidence="3" id="KW-1185">Reference proteome</keyword>
<dbReference type="AlphaFoldDB" id="A0A0B1SQ05"/>
<feature type="signal peptide" evidence="1">
    <location>
        <begin position="1"/>
        <end position="19"/>
    </location>
</feature>
<reference evidence="2 3" key="1">
    <citation type="submission" date="2014-03" db="EMBL/GenBank/DDBJ databases">
        <title>Draft genome of the hookworm Oesophagostomum dentatum.</title>
        <authorList>
            <person name="Mitreva M."/>
        </authorList>
    </citation>
    <scope>NUCLEOTIDE SEQUENCE [LARGE SCALE GENOMIC DNA]</scope>
    <source>
        <strain evidence="2 3">OD-Hann</strain>
    </source>
</reference>
<evidence type="ECO:0000313" key="2">
    <source>
        <dbReference type="EMBL" id="KHJ87413.1"/>
    </source>
</evidence>
<proteinExistence type="predicted"/>
<dbReference type="EMBL" id="KN557817">
    <property type="protein sequence ID" value="KHJ87413.1"/>
    <property type="molecule type" value="Genomic_DNA"/>
</dbReference>
<sequence length="82" mass="8620">MRSIYLLVLISVCIVAVAGQFGGYGMRGYGPYGHGHYGGGRPYGMGYNRFGGMRSPYGYGGGMGMNPFQGAMMGAMMGAMRG</sequence>
<name>A0A0B1SQ05_OESDE</name>
<accession>A0A0B1SQ05</accession>
<keyword evidence="2" id="KW-0527">Neuropeptide</keyword>